<reference evidence="1 3" key="1">
    <citation type="journal article" date="2019" name="Sci. Rep.">
        <title>Orb-weaving spider Araneus ventricosus genome elucidates the spidroin gene catalogue.</title>
        <authorList>
            <person name="Kono N."/>
            <person name="Nakamura H."/>
            <person name="Ohtoshi R."/>
            <person name="Moran D.A.P."/>
            <person name="Shinohara A."/>
            <person name="Yoshida Y."/>
            <person name="Fujiwara M."/>
            <person name="Mori M."/>
            <person name="Tomita M."/>
            <person name="Arakawa K."/>
        </authorList>
    </citation>
    <scope>NUCLEOTIDE SEQUENCE [LARGE SCALE GENOMIC DNA]</scope>
</reference>
<dbReference type="EMBL" id="BGPR01202713">
    <property type="protein sequence ID" value="GBN22204.1"/>
    <property type="molecule type" value="Genomic_DNA"/>
</dbReference>
<keyword evidence="3" id="KW-1185">Reference proteome</keyword>
<name>A0A4Y2M6Q5_ARAVE</name>
<comment type="caution">
    <text evidence="1">The sequence shown here is derived from an EMBL/GenBank/DDBJ whole genome shotgun (WGS) entry which is preliminary data.</text>
</comment>
<protein>
    <submittedName>
        <fullName evidence="1">Uncharacterized protein</fullName>
    </submittedName>
</protein>
<evidence type="ECO:0000313" key="1">
    <source>
        <dbReference type="EMBL" id="GBN22204.1"/>
    </source>
</evidence>
<organism evidence="1 3">
    <name type="scientific">Araneus ventricosus</name>
    <name type="common">Orbweaver spider</name>
    <name type="synonym">Epeira ventricosa</name>
    <dbReference type="NCBI Taxonomy" id="182803"/>
    <lineage>
        <taxon>Eukaryota</taxon>
        <taxon>Metazoa</taxon>
        <taxon>Ecdysozoa</taxon>
        <taxon>Arthropoda</taxon>
        <taxon>Chelicerata</taxon>
        <taxon>Arachnida</taxon>
        <taxon>Araneae</taxon>
        <taxon>Araneomorphae</taxon>
        <taxon>Entelegynae</taxon>
        <taxon>Araneoidea</taxon>
        <taxon>Araneidae</taxon>
        <taxon>Araneus</taxon>
    </lineage>
</organism>
<dbReference type="EMBL" id="BGPR01202724">
    <property type="protein sequence ID" value="GBN22234.1"/>
    <property type="molecule type" value="Genomic_DNA"/>
</dbReference>
<proteinExistence type="predicted"/>
<gene>
    <name evidence="2" type="ORF">AVEN_123598_1</name>
    <name evidence="1" type="ORF">AVEN_49172_1</name>
</gene>
<sequence length="101" mass="11943">MNVFNIFRDDVQDIGGLSARWTDVWVESLPAFFYGLKDLSRFRLERKIWNRPEFLNTLPHCVTKHIRSFDHKCLSAHLERICKTFGDAISKHSHLWGSPER</sequence>
<accession>A0A4Y2M6Q5</accession>
<evidence type="ECO:0000313" key="3">
    <source>
        <dbReference type="Proteomes" id="UP000499080"/>
    </source>
</evidence>
<dbReference type="Proteomes" id="UP000499080">
    <property type="component" value="Unassembled WGS sequence"/>
</dbReference>
<evidence type="ECO:0000313" key="2">
    <source>
        <dbReference type="EMBL" id="GBN22234.1"/>
    </source>
</evidence>
<dbReference type="AlphaFoldDB" id="A0A4Y2M6Q5"/>